<feature type="domain" description="HTH myb-type" evidence="15">
    <location>
        <begin position="205"/>
        <end position="263"/>
    </location>
</feature>
<evidence type="ECO:0000256" key="7">
    <source>
        <dbReference type="ARBA" id="ARBA00023163"/>
    </source>
</evidence>
<proteinExistence type="inferred from homology"/>
<reference evidence="16" key="1">
    <citation type="submission" date="2022-05" db="EMBL/GenBank/DDBJ databases">
        <title>The Musa troglodytarum L. genome provides insights into the mechanism of non-climacteric behaviour and enrichment of carotenoids.</title>
        <authorList>
            <person name="Wang J."/>
        </authorList>
    </citation>
    <scope>NUCLEOTIDE SEQUENCE</scope>
    <source>
        <tissue evidence="16">Leaf</tissue>
    </source>
</reference>
<dbReference type="GO" id="GO:0000160">
    <property type="term" value="P:phosphorelay signal transduction system"/>
    <property type="evidence" value="ECO:0007669"/>
    <property type="project" value="UniProtKB-KW"/>
</dbReference>
<evidence type="ECO:0000256" key="6">
    <source>
        <dbReference type="ARBA" id="ARBA00023159"/>
    </source>
</evidence>
<dbReference type="SMART" id="SM00448">
    <property type="entry name" value="REC"/>
    <property type="match status" value="1"/>
</dbReference>
<dbReference type="CDD" id="cd22908">
    <property type="entry name" value="HFD_NFYC-like"/>
    <property type="match status" value="1"/>
</dbReference>
<dbReference type="PANTHER" id="PTHR43874:SF86">
    <property type="entry name" value="TWO-COMPONENT RESPONSE REGULATOR ORR26"/>
    <property type="match status" value="1"/>
</dbReference>
<dbReference type="FunFam" id="1.10.20.10:FF:000062">
    <property type="entry name" value="Nuclear transcription factor Y subunit C"/>
    <property type="match status" value="1"/>
</dbReference>
<keyword evidence="6" id="KW-0010">Activator</keyword>
<dbReference type="InterPro" id="IPR006447">
    <property type="entry name" value="Myb_dom_plants"/>
</dbReference>
<dbReference type="Gene3D" id="1.10.10.60">
    <property type="entry name" value="Homeodomain-like"/>
    <property type="match status" value="1"/>
</dbReference>
<evidence type="ECO:0000256" key="1">
    <source>
        <dbReference type="ARBA" id="ARBA00004123"/>
    </source>
</evidence>
<comment type="similarity">
    <text evidence="10">Belongs to the NFYC/HAP5 subunit family.</text>
</comment>
<keyword evidence="17" id="KW-1185">Reference proteome</keyword>
<keyword evidence="2" id="KW-0597">Phosphoprotein</keyword>
<evidence type="ECO:0000256" key="13">
    <source>
        <dbReference type="SAM" id="MobiDB-lite"/>
    </source>
</evidence>
<gene>
    <name evidence="16" type="ORF">MUK42_15383</name>
</gene>
<evidence type="ECO:0000256" key="2">
    <source>
        <dbReference type="ARBA" id="ARBA00022553"/>
    </source>
</evidence>
<dbReference type="SUPFAM" id="SSF46689">
    <property type="entry name" value="Homeodomain-like"/>
    <property type="match status" value="1"/>
</dbReference>
<organism evidence="16 17">
    <name type="scientific">Musa troglodytarum</name>
    <name type="common">fe'i banana</name>
    <dbReference type="NCBI Taxonomy" id="320322"/>
    <lineage>
        <taxon>Eukaryota</taxon>
        <taxon>Viridiplantae</taxon>
        <taxon>Streptophyta</taxon>
        <taxon>Embryophyta</taxon>
        <taxon>Tracheophyta</taxon>
        <taxon>Spermatophyta</taxon>
        <taxon>Magnoliopsida</taxon>
        <taxon>Liliopsida</taxon>
        <taxon>Zingiberales</taxon>
        <taxon>Musaceae</taxon>
        <taxon>Musa</taxon>
    </lineage>
</organism>
<feature type="region of interest" description="Disordered" evidence="13">
    <location>
        <begin position="512"/>
        <end position="572"/>
    </location>
</feature>
<evidence type="ECO:0000256" key="10">
    <source>
        <dbReference type="ARBA" id="ARBA00038129"/>
    </source>
</evidence>
<comment type="subcellular location">
    <subcellularLocation>
        <location evidence="1">Nucleus</location>
    </subcellularLocation>
</comment>
<dbReference type="NCBIfam" id="TIGR01557">
    <property type="entry name" value="myb_SHAQKYF"/>
    <property type="match status" value="1"/>
</dbReference>
<dbReference type="Gene3D" id="1.10.20.10">
    <property type="entry name" value="Histone, subunit A"/>
    <property type="match status" value="1"/>
</dbReference>
<dbReference type="FunFam" id="1.10.10.60:FF:000007">
    <property type="entry name" value="Two-component response regulator"/>
    <property type="match status" value="1"/>
</dbReference>
<dbReference type="InterPro" id="IPR009057">
    <property type="entry name" value="Homeodomain-like_sf"/>
</dbReference>
<comment type="caution">
    <text evidence="12">Lacks conserved residue(s) required for the propagation of feature annotation.</text>
</comment>
<dbReference type="GO" id="GO:0046982">
    <property type="term" value="F:protein heterodimerization activity"/>
    <property type="evidence" value="ECO:0007669"/>
    <property type="project" value="InterPro"/>
</dbReference>
<sequence>MEDFSDDRAGHRRSLRTMVVDDNPTCLKIVTTMLAALHFVVQPFKSAAEALLSLRKQKEEIDLVLIEVHVGETGSASFTSFKLIDHVVKETDVSVITMCADDDHNILCESLRHGACFHFTKPMTPAVIEVMRRKAERDVSQPGSAEGKGVSAGKRKLGLTFYGVVGPRRSIQMADELGYIEISSGDESGKGRTTAGRVQGSCSKKQRMGRLLWDSDLHQRFLTSVELLGKHAVPRKILELMNVDGLTVKQVSSHLQKHRRRQEKAKKRSSVPRELMPKPWQLQSQSTFPKRQGKSMSFLPSLKLPLRPLLPKLPSAIKTQLPSVLLAQMEARIPQPPQHRPITTGGNKHLPLNPIQTNQARRGGRQNIMQCLSLPHMLPNDTCMGTQFPSFASRVIIDWSSSSTHQIPENVVHSSGSNDSTKVLASGVNLEPSGSDRGSSTDLPEAAGLRHDKLQDYFDNSFAIERALRKAFNVSSDEEDSSPPDAYMSLAELVGLDQARGVVEKDVTKDNSCVEEGMLDERSRGPVQEHAPHSVDFSAAPDRFSQRRQEPESSTMQEAGNKDESRASDNSGSFDIQKFNVYEDLTAEMFEEINTAKREFIHPASQSEQFPATSAADPPTYDFLQLPQNPLAQFHDMHEVVGHTQPLHPSNFMELQKWHLHQFWQQQMLELGNLADYKQHQLPLARIKRIMKLDGAAKMVSSDTPIIFAKACELFILELTVRSWLHAEQCKRLTIRRTDVAGAICHADMLNFLVDILRPDEFQVLLCFSSNLEVLFGFSTTQGILPLLGEEFGPTPKLMGAELRGQKRSPDDCSGGG</sequence>
<accession>A0A9E7L898</accession>
<name>A0A9E7L898_9LILI</name>
<dbReference type="PROSITE" id="PS51294">
    <property type="entry name" value="HTH_MYB"/>
    <property type="match status" value="1"/>
</dbReference>
<dbReference type="Pfam" id="PF00125">
    <property type="entry name" value="Histone"/>
    <property type="match status" value="1"/>
</dbReference>
<evidence type="ECO:0000256" key="12">
    <source>
        <dbReference type="PROSITE-ProRule" id="PRU00169"/>
    </source>
</evidence>
<evidence type="ECO:0000313" key="17">
    <source>
        <dbReference type="Proteomes" id="UP001055439"/>
    </source>
</evidence>
<dbReference type="PROSITE" id="PS50110">
    <property type="entry name" value="RESPONSE_REGULATORY"/>
    <property type="match status" value="1"/>
</dbReference>
<dbReference type="SUPFAM" id="SSF47113">
    <property type="entry name" value="Histone-fold"/>
    <property type="match status" value="1"/>
</dbReference>
<keyword evidence="8" id="KW-0539">Nucleus</keyword>
<dbReference type="GO" id="GO:0009736">
    <property type="term" value="P:cytokinin-activated signaling pathway"/>
    <property type="evidence" value="ECO:0007669"/>
    <property type="project" value="InterPro"/>
</dbReference>
<comment type="function">
    <text evidence="11">Stimulates the transcription of various genes by recognizing and binding to a CCAAT motif in promoters.</text>
</comment>
<feature type="domain" description="Response regulatory" evidence="14">
    <location>
        <begin position="16"/>
        <end position="136"/>
    </location>
</feature>
<dbReference type="Proteomes" id="UP001055439">
    <property type="component" value="Chromosome 9"/>
</dbReference>
<dbReference type="GO" id="GO:0003677">
    <property type="term" value="F:DNA binding"/>
    <property type="evidence" value="ECO:0007669"/>
    <property type="project" value="UniProtKB-KW"/>
</dbReference>
<dbReference type="GO" id="GO:0005634">
    <property type="term" value="C:nucleus"/>
    <property type="evidence" value="ECO:0007669"/>
    <property type="project" value="UniProtKB-SubCell"/>
</dbReference>
<dbReference type="InterPro" id="IPR009072">
    <property type="entry name" value="Histone-fold"/>
</dbReference>
<dbReference type="InterPro" id="IPR045279">
    <property type="entry name" value="ARR-like"/>
</dbReference>
<dbReference type="InterPro" id="IPR001789">
    <property type="entry name" value="Sig_transdc_resp-reg_receiver"/>
</dbReference>
<keyword evidence="4" id="KW-0805">Transcription regulation</keyword>
<protein>
    <submittedName>
        <fullName evidence="16">Nuclear transcription factor Y subunit</fullName>
    </submittedName>
</protein>
<keyword evidence="3" id="KW-0902">Two-component regulatory system</keyword>
<evidence type="ECO:0000259" key="15">
    <source>
        <dbReference type="PROSITE" id="PS51294"/>
    </source>
</evidence>
<keyword evidence="7" id="KW-0804">Transcription</keyword>
<evidence type="ECO:0000256" key="5">
    <source>
        <dbReference type="ARBA" id="ARBA00023125"/>
    </source>
</evidence>
<dbReference type="InterPro" id="IPR007125">
    <property type="entry name" value="H2A/H2B/H3"/>
</dbReference>
<evidence type="ECO:0000256" key="11">
    <source>
        <dbReference type="ARBA" id="ARBA00059992"/>
    </source>
</evidence>
<dbReference type="OrthoDB" id="786718at2759"/>
<feature type="region of interest" description="Disordered" evidence="13">
    <location>
        <begin position="253"/>
        <end position="273"/>
    </location>
</feature>
<dbReference type="EMBL" id="CP097511">
    <property type="protein sequence ID" value="URE49553.1"/>
    <property type="molecule type" value="Genomic_DNA"/>
</dbReference>
<evidence type="ECO:0000259" key="14">
    <source>
        <dbReference type="PROSITE" id="PS50110"/>
    </source>
</evidence>
<evidence type="ECO:0000256" key="8">
    <source>
        <dbReference type="ARBA" id="ARBA00023242"/>
    </source>
</evidence>
<evidence type="ECO:0000256" key="4">
    <source>
        <dbReference type="ARBA" id="ARBA00023015"/>
    </source>
</evidence>
<dbReference type="InterPro" id="IPR017930">
    <property type="entry name" value="Myb_dom"/>
</dbReference>
<dbReference type="InterPro" id="IPR011006">
    <property type="entry name" value="CheY-like_superfamily"/>
</dbReference>
<dbReference type="SUPFAM" id="SSF52172">
    <property type="entry name" value="CheY-like"/>
    <property type="match status" value="1"/>
</dbReference>
<dbReference type="Gene3D" id="3.40.50.2300">
    <property type="match status" value="1"/>
</dbReference>
<evidence type="ECO:0000256" key="3">
    <source>
        <dbReference type="ARBA" id="ARBA00023012"/>
    </source>
</evidence>
<dbReference type="PANTHER" id="PTHR43874">
    <property type="entry name" value="TWO-COMPONENT RESPONSE REGULATOR"/>
    <property type="match status" value="1"/>
</dbReference>
<evidence type="ECO:0000256" key="9">
    <source>
        <dbReference type="ARBA" id="ARBA00025911"/>
    </source>
</evidence>
<comment type="subunit">
    <text evidence="9">Heterotrimeric transcription factor composed of three components, NF-YA, NF-YB and NF-YC. NF-YB and NF-YC must interact and dimerize for NF-YA association and DNA binding.</text>
</comment>
<evidence type="ECO:0000313" key="16">
    <source>
        <dbReference type="EMBL" id="URE49553.1"/>
    </source>
</evidence>
<feature type="compositionally biased region" description="Basic residues" evidence="13">
    <location>
        <begin position="255"/>
        <end position="270"/>
    </location>
</feature>
<dbReference type="AlphaFoldDB" id="A0A9E7L898"/>
<dbReference type="Pfam" id="PF00072">
    <property type="entry name" value="Response_reg"/>
    <property type="match status" value="1"/>
</dbReference>
<keyword evidence="5" id="KW-0238">DNA-binding</keyword>